<dbReference type="SUPFAM" id="SSF48264">
    <property type="entry name" value="Cytochrome P450"/>
    <property type="match status" value="1"/>
</dbReference>
<evidence type="ECO:0000256" key="5">
    <source>
        <dbReference type="ARBA" id="ARBA00023002"/>
    </source>
</evidence>
<evidence type="ECO:0000313" key="9">
    <source>
        <dbReference type="EMBL" id="VVB15793.1"/>
    </source>
</evidence>
<accession>A0A565CPZ1</accession>
<keyword evidence="8" id="KW-0472">Membrane</keyword>
<organism evidence="9 10">
    <name type="scientific">Arabis nemorensis</name>
    <dbReference type="NCBI Taxonomy" id="586526"/>
    <lineage>
        <taxon>Eukaryota</taxon>
        <taxon>Viridiplantae</taxon>
        <taxon>Streptophyta</taxon>
        <taxon>Embryophyta</taxon>
        <taxon>Tracheophyta</taxon>
        <taxon>Spermatophyta</taxon>
        <taxon>Magnoliopsida</taxon>
        <taxon>eudicotyledons</taxon>
        <taxon>Gunneridae</taxon>
        <taxon>Pentapetalae</taxon>
        <taxon>rosids</taxon>
        <taxon>malvids</taxon>
        <taxon>Brassicales</taxon>
        <taxon>Brassicaceae</taxon>
        <taxon>Arabideae</taxon>
        <taxon>Arabis</taxon>
    </lineage>
</organism>
<keyword evidence="10" id="KW-1185">Reference proteome</keyword>
<dbReference type="PANTHER" id="PTHR24296">
    <property type="entry name" value="CYTOCHROME P450"/>
    <property type="match status" value="1"/>
</dbReference>
<reference evidence="9" key="1">
    <citation type="submission" date="2019-07" db="EMBL/GenBank/DDBJ databases">
        <authorList>
            <person name="Dittberner H."/>
        </authorList>
    </citation>
    <scope>NUCLEOTIDE SEQUENCE [LARGE SCALE GENOMIC DNA]</scope>
</reference>
<evidence type="ECO:0000256" key="4">
    <source>
        <dbReference type="ARBA" id="ARBA00022723"/>
    </source>
</evidence>
<comment type="caution">
    <text evidence="9">The sequence shown here is derived from an EMBL/GenBank/DDBJ whole genome shotgun (WGS) entry which is preliminary data.</text>
</comment>
<dbReference type="Gene3D" id="1.10.630.10">
    <property type="entry name" value="Cytochrome P450"/>
    <property type="match status" value="1"/>
</dbReference>
<sequence>MACIGLLEVFIAFHVYIFFRYLIHKKPHQILPRNWPVLGMLPGVLGMLHRINDYVVEILEVSNLNFAFKGPLFSGMNMLITEDPANIQHVSRSNFSNYDKGSEFKEIFDFLGEGIFTADSKLWEEMRKSALVMLSHRRFQGFSLKTITSKIKGGLMPVLDHFVEANTVLDLQDVFQRLAFDVTLTLDMTKNEYAKAMDDAEEVVVVRHVKPMILWKLQNWIGIGEEKKMIKANAAFDRSCAKYIFAKREEMQSRHHSNNGEEAHDEDLLSFYMNLDTSKYEILNPKDDNFLKDIIKSFMLAGRDAIATTLTWFFWLLSENPEAVTKIRQEINTNLPRPGKSLDTEELSKMVYFHGALCESLRLYICSNPVRAKVSHQASCAS</sequence>
<comment type="cofactor">
    <cofactor evidence="1">
        <name>heme</name>
        <dbReference type="ChEBI" id="CHEBI:30413"/>
    </cofactor>
</comment>
<dbReference type="Proteomes" id="UP000489600">
    <property type="component" value="Unassembled WGS sequence"/>
</dbReference>
<evidence type="ECO:0000256" key="8">
    <source>
        <dbReference type="SAM" id="Phobius"/>
    </source>
</evidence>
<dbReference type="AlphaFoldDB" id="A0A565CPZ1"/>
<dbReference type="InterPro" id="IPR001128">
    <property type="entry name" value="Cyt_P450"/>
</dbReference>
<keyword evidence="7" id="KW-0503">Monooxygenase</keyword>
<proteinExistence type="inferred from homology"/>
<dbReference type="OrthoDB" id="1470350at2759"/>
<evidence type="ECO:0000256" key="1">
    <source>
        <dbReference type="ARBA" id="ARBA00001971"/>
    </source>
</evidence>
<dbReference type="EMBL" id="CABITT030000008">
    <property type="protein sequence ID" value="VVB15793.1"/>
    <property type="molecule type" value="Genomic_DNA"/>
</dbReference>
<evidence type="ECO:0000256" key="2">
    <source>
        <dbReference type="ARBA" id="ARBA00010617"/>
    </source>
</evidence>
<protein>
    <recommendedName>
        <fullName evidence="11">Cytochrome P450</fullName>
    </recommendedName>
</protein>
<evidence type="ECO:0000313" key="10">
    <source>
        <dbReference type="Proteomes" id="UP000489600"/>
    </source>
</evidence>
<keyword evidence="5" id="KW-0560">Oxidoreductase</keyword>
<dbReference type="Pfam" id="PF00067">
    <property type="entry name" value="p450"/>
    <property type="match status" value="1"/>
</dbReference>
<gene>
    <name evidence="9" type="ORF">ANE_LOCUS26237</name>
</gene>
<keyword evidence="8" id="KW-1133">Transmembrane helix</keyword>
<dbReference type="GO" id="GO:0005506">
    <property type="term" value="F:iron ion binding"/>
    <property type="evidence" value="ECO:0007669"/>
    <property type="project" value="InterPro"/>
</dbReference>
<keyword evidence="4" id="KW-0479">Metal-binding</keyword>
<dbReference type="GO" id="GO:0020037">
    <property type="term" value="F:heme binding"/>
    <property type="evidence" value="ECO:0007669"/>
    <property type="project" value="InterPro"/>
</dbReference>
<dbReference type="GO" id="GO:0016705">
    <property type="term" value="F:oxidoreductase activity, acting on paired donors, with incorporation or reduction of molecular oxygen"/>
    <property type="evidence" value="ECO:0007669"/>
    <property type="project" value="InterPro"/>
</dbReference>
<comment type="similarity">
    <text evidence="2">Belongs to the cytochrome P450 family.</text>
</comment>
<keyword evidence="6" id="KW-0408">Iron</keyword>
<feature type="transmembrane region" description="Helical" evidence="8">
    <location>
        <begin position="6"/>
        <end position="23"/>
    </location>
</feature>
<name>A0A565CPZ1_9BRAS</name>
<evidence type="ECO:0000256" key="7">
    <source>
        <dbReference type="ARBA" id="ARBA00023033"/>
    </source>
</evidence>
<keyword evidence="8" id="KW-0812">Transmembrane</keyword>
<dbReference type="InterPro" id="IPR036396">
    <property type="entry name" value="Cyt_P450_sf"/>
</dbReference>
<keyword evidence="3" id="KW-0349">Heme</keyword>
<dbReference type="GO" id="GO:0004497">
    <property type="term" value="F:monooxygenase activity"/>
    <property type="evidence" value="ECO:0007669"/>
    <property type="project" value="UniProtKB-KW"/>
</dbReference>
<evidence type="ECO:0008006" key="11">
    <source>
        <dbReference type="Google" id="ProtNLM"/>
    </source>
</evidence>
<evidence type="ECO:0000256" key="6">
    <source>
        <dbReference type="ARBA" id="ARBA00023004"/>
    </source>
</evidence>
<evidence type="ECO:0000256" key="3">
    <source>
        <dbReference type="ARBA" id="ARBA00022617"/>
    </source>
</evidence>